<comment type="caution">
    <text evidence="1">The sequence shown here is derived from an EMBL/GenBank/DDBJ whole genome shotgun (WGS) entry which is preliminary data.</text>
</comment>
<protein>
    <submittedName>
        <fullName evidence="1">Uncharacterized protein</fullName>
    </submittedName>
</protein>
<dbReference type="HOGENOM" id="CLU_1428887_0_0_1"/>
<dbReference type="AlphaFoldDB" id="L8X3P6"/>
<evidence type="ECO:0000313" key="2">
    <source>
        <dbReference type="Proteomes" id="UP000011668"/>
    </source>
</evidence>
<evidence type="ECO:0000313" key="1">
    <source>
        <dbReference type="EMBL" id="ELU43254.1"/>
    </source>
</evidence>
<dbReference type="EMBL" id="AFRT01000588">
    <property type="protein sequence ID" value="ELU43254.1"/>
    <property type="molecule type" value="Genomic_DNA"/>
</dbReference>
<sequence length="190" mass="20921">MGLGGLFHRFCSTLDDQFICIVTTFNVSIFPPYPPHTLFFFLLFVAAFDFGPCRFYLPFALLFINCANTCKFVSTSVPTALPDSSFDSFLFAYVSSSSPVQTIKIDVHALYCINKSFPLIECKLSGIGWIPGCGAGAFAYGAITADPFAFRPAYFLLFPPCDADPRLDLVSRIYQEVQSSLPRDVPACAP</sequence>
<proteinExistence type="predicted"/>
<reference evidence="1 2" key="1">
    <citation type="journal article" date="2013" name="Nat. Commun.">
        <title>The evolution and pathogenic mechanisms of the rice sheath blight pathogen.</title>
        <authorList>
            <person name="Zheng A."/>
            <person name="Lin R."/>
            <person name="Xu L."/>
            <person name="Qin P."/>
            <person name="Tang C."/>
            <person name="Ai P."/>
            <person name="Zhang D."/>
            <person name="Liu Y."/>
            <person name="Sun Z."/>
            <person name="Feng H."/>
            <person name="Wang Y."/>
            <person name="Chen Y."/>
            <person name="Liang X."/>
            <person name="Fu R."/>
            <person name="Li Q."/>
            <person name="Zhang J."/>
            <person name="Yu X."/>
            <person name="Xie Z."/>
            <person name="Ding L."/>
            <person name="Guan P."/>
            <person name="Tang J."/>
            <person name="Liang Y."/>
            <person name="Wang S."/>
            <person name="Deng Q."/>
            <person name="Li S."/>
            <person name="Zhu J."/>
            <person name="Wang L."/>
            <person name="Liu H."/>
            <person name="Li P."/>
        </authorList>
    </citation>
    <scope>NUCLEOTIDE SEQUENCE [LARGE SCALE GENOMIC DNA]</scope>
    <source>
        <strain evidence="2">AG-1 IA</strain>
    </source>
</reference>
<organism evidence="1 2">
    <name type="scientific">Thanatephorus cucumeris (strain AG1-IA)</name>
    <name type="common">Rice sheath blight fungus</name>
    <name type="synonym">Rhizoctonia solani</name>
    <dbReference type="NCBI Taxonomy" id="983506"/>
    <lineage>
        <taxon>Eukaryota</taxon>
        <taxon>Fungi</taxon>
        <taxon>Dikarya</taxon>
        <taxon>Basidiomycota</taxon>
        <taxon>Agaricomycotina</taxon>
        <taxon>Agaricomycetes</taxon>
        <taxon>Cantharellales</taxon>
        <taxon>Ceratobasidiaceae</taxon>
        <taxon>Rhizoctonia</taxon>
        <taxon>Rhizoctonia solani AG-1</taxon>
    </lineage>
</organism>
<dbReference type="Proteomes" id="UP000011668">
    <property type="component" value="Unassembled WGS sequence"/>
</dbReference>
<name>L8X3P6_THACA</name>
<keyword evidence="2" id="KW-1185">Reference proteome</keyword>
<accession>L8X3P6</accession>
<gene>
    <name evidence="1" type="ORF">AG1IA_02714</name>
</gene>